<accession>A0A8J8KAK9</accession>
<dbReference type="Proteomes" id="UP000625804">
    <property type="component" value="Unassembled WGS sequence"/>
</dbReference>
<keyword evidence="5 7" id="KW-0456">Lyase</keyword>
<dbReference type="Gene3D" id="3.30.1490.480">
    <property type="entry name" value="Endolytic murein transglycosylase"/>
    <property type="match status" value="1"/>
</dbReference>
<keyword evidence="9" id="KW-1185">Reference proteome</keyword>
<dbReference type="RefSeq" id="WP_173729404.1">
    <property type="nucleotide sequence ID" value="NZ_JABTTE010000001.1"/>
</dbReference>
<keyword evidence="1 7" id="KW-1003">Cell membrane</keyword>
<evidence type="ECO:0000256" key="7">
    <source>
        <dbReference type="HAMAP-Rule" id="MF_02065"/>
    </source>
</evidence>
<dbReference type="HAMAP" id="MF_02065">
    <property type="entry name" value="MltG"/>
    <property type="match status" value="1"/>
</dbReference>
<keyword evidence="3 7" id="KW-1133">Transmembrane helix</keyword>
<comment type="function">
    <text evidence="7">Functions as a peptidoglycan terminase that cleaves nascent peptidoglycan strands endolytically to terminate their elongation.</text>
</comment>
<proteinExistence type="inferred from homology"/>
<dbReference type="NCBIfam" id="TIGR00247">
    <property type="entry name" value="endolytic transglycosylase MltG"/>
    <property type="match status" value="1"/>
</dbReference>
<evidence type="ECO:0000313" key="9">
    <source>
        <dbReference type="Proteomes" id="UP000625804"/>
    </source>
</evidence>
<evidence type="ECO:0000256" key="2">
    <source>
        <dbReference type="ARBA" id="ARBA00022692"/>
    </source>
</evidence>
<dbReference type="GO" id="GO:0005886">
    <property type="term" value="C:plasma membrane"/>
    <property type="evidence" value="ECO:0007669"/>
    <property type="project" value="UniProtKB-SubCell"/>
</dbReference>
<dbReference type="GO" id="GO:0008932">
    <property type="term" value="F:lytic endotransglycosylase activity"/>
    <property type="evidence" value="ECO:0007669"/>
    <property type="project" value="UniProtKB-UniRule"/>
</dbReference>
<dbReference type="CDD" id="cd08010">
    <property type="entry name" value="MltG_like"/>
    <property type="match status" value="1"/>
</dbReference>
<evidence type="ECO:0000256" key="4">
    <source>
        <dbReference type="ARBA" id="ARBA00023136"/>
    </source>
</evidence>
<dbReference type="EC" id="4.2.2.29" evidence="7"/>
<keyword evidence="4 7" id="KW-0472">Membrane</keyword>
<dbReference type="GO" id="GO:0009252">
    <property type="term" value="P:peptidoglycan biosynthetic process"/>
    <property type="evidence" value="ECO:0007669"/>
    <property type="project" value="UniProtKB-UniRule"/>
</dbReference>
<reference evidence="8" key="1">
    <citation type="submission" date="2020-06" db="EMBL/GenBank/DDBJ databases">
        <title>A novel thermopfilic bacterium from Erzurum, Turkey.</title>
        <authorList>
            <person name="Adiguzel A."/>
            <person name="Ay H."/>
            <person name="Baltaci M.O."/>
        </authorList>
    </citation>
    <scope>NUCLEOTIDE SEQUENCE</scope>
    <source>
        <strain evidence="8">P2</strain>
    </source>
</reference>
<protein>
    <recommendedName>
        <fullName evidence="7">Endolytic murein transglycosylase</fullName>
        <ecNumber evidence="7">4.2.2.29</ecNumber>
    </recommendedName>
    <alternativeName>
        <fullName evidence="7">Peptidoglycan lytic transglycosylase</fullName>
    </alternativeName>
    <alternativeName>
        <fullName evidence="7">Peptidoglycan polymerization terminase</fullName>
    </alternativeName>
</protein>
<dbReference type="EMBL" id="JABTTE010000001">
    <property type="protein sequence ID" value="NSL50198.1"/>
    <property type="molecule type" value="Genomic_DNA"/>
</dbReference>
<evidence type="ECO:0000256" key="3">
    <source>
        <dbReference type="ARBA" id="ARBA00022989"/>
    </source>
</evidence>
<dbReference type="Pfam" id="PF02618">
    <property type="entry name" value="YceG"/>
    <property type="match status" value="1"/>
</dbReference>
<comment type="caution">
    <text evidence="8">The sequence shown here is derived from an EMBL/GenBank/DDBJ whole genome shotgun (WGS) entry which is preliminary data.</text>
</comment>
<organism evidence="8 9">
    <name type="scientific">Calidifontibacillus erzurumensis</name>
    <dbReference type="NCBI Taxonomy" id="2741433"/>
    <lineage>
        <taxon>Bacteria</taxon>
        <taxon>Bacillati</taxon>
        <taxon>Bacillota</taxon>
        <taxon>Bacilli</taxon>
        <taxon>Bacillales</taxon>
        <taxon>Bacillaceae</taxon>
        <taxon>Calidifontibacillus/Schinkia group</taxon>
        <taxon>Calidifontibacillus</taxon>
    </lineage>
</organism>
<dbReference type="Gene3D" id="3.30.160.60">
    <property type="entry name" value="Classic Zinc Finger"/>
    <property type="match status" value="1"/>
</dbReference>
<comment type="similarity">
    <text evidence="7">Belongs to the transglycosylase MltG family.</text>
</comment>
<comment type="subcellular location">
    <subcellularLocation>
        <location evidence="7">Cell membrane</location>
        <topology evidence="7">Single-pass membrane protein</topology>
    </subcellularLocation>
</comment>
<evidence type="ECO:0000256" key="6">
    <source>
        <dbReference type="ARBA" id="ARBA00023316"/>
    </source>
</evidence>
<evidence type="ECO:0000256" key="5">
    <source>
        <dbReference type="ARBA" id="ARBA00023239"/>
    </source>
</evidence>
<evidence type="ECO:0000313" key="8">
    <source>
        <dbReference type="EMBL" id="NSL50198.1"/>
    </source>
</evidence>
<keyword evidence="2 7" id="KW-0812">Transmembrane</keyword>
<dbReference type="GO" id="GO:0071555">
    <property type="term" value="P:cell wall organization"/>
    <property type="evidence" value="ECO:0007669"/>
    <property type="project" value="UniProtKB-KW"/>
</dbReference>
<comment type="catalytic activity">
    <reaction evidence="7">
        <text>a peptidoglycan chain = a peptidoglycan chain with N-acetyl-1,6-anhydromuramyl-[peptide] at the reducing end + a peptidoglycan chain with N-acetylglucosamine at the non-reducing end.</text>
        <dbReference type="EC" id="4.2.2.29"/>
    </reaction>
</comment>
<dbReference type="PANTHER" id="PTHR30518:SF2">
    <property type="entry name" value="ENDOLYTIC MUREIN TRANSGLYCOSYLASE"/>
    <property type="match status" value="1"/>
</dbReference>
<keyword evidence="6 7" id="KW-0961">Cell wall biogenesis/degradation</keyword>
<feature type="site" description="Important for catalytic activity" evidence="7">
    <location>
        <position position="258"/>
    </location>
</feature>
<dbReference type="InterPro" id="IPR003770">
    <property type="entry name" value="MLTG-like"/>
</dbReference>
<feature type="transmembrane region" description="Helical" evidence="7">
    <location>
        <begin position="26"/>
        <end position="49"/>
    </location>
</feature>
<sequence length="380" mass="43439">MEKSNKKDYDPKFVERAEEARLVRKIVAIAISVIAFIVVTSAIAGYFYINSALKPVNEEDHSKINVTIPIGSSIRGIAQILEENGIIKDATVFRYYVKFKNESGFQAGDYELSPSMEFREIIAHLKTGKVLKEPEFTIIIPEGKHLEEIATIISKKTNYTEKEIIAKLDNKKYVESLIEKYPSILSDDVFNKNIRHPLEGYLFPATYEFYEENPKLEEIIESMIAKTESVVSEYLDQVKEKNLSVHEFLTIASLIEEEATEKTDRENIASVFYNRLKKNMPLQTDPTVLYSLGKHQVGISYEDLEVDSPYNTYKHVGLPPGPIASPGEVSMAAALNPAEGNYLYFYSRPNGETIFTATLNEHNKIKNMYKHEWDEYRKSF</sequence>
<gene>
    <name evidence="7 8" type="primary">mltG</name>
    <name evidence="8" type="ORF">HR057_00290</name>
</gene>
<name>A0A8J8KAK9_9BACI</name>
<dbReference type="PANTHER" id="PTHR30518">
    <property type="entry name" value="ENDOLYTIC MUREIN TRANSGLYCOSYLASE"/>
    <property type="match status" value="1"/>
</dbReference>
<dbReference type="AlphaFoldDB" id="A0A8J8KAK9"/>
<evidence type="ECO:0000256" key="1">
    <source>
        <dbReference type="ARBA" id="ARBA00022475"/>
    </source>
</evidence>